<dbReference type="InterPro" id="IPR005333">
    <property type="entry name" value="Transcription_factor_TCP"/>
</dbReference>
<keyword evidence="9" id="KW-1185">Reference proteome</keyword>
<dbReference type="InterPro" id="IPR009500">
    <property type="entry name" value="DUF1118"/>
</dbReference>
<dbReference type="InterPro" id="IPR017887">
    <property type="entry name" value="TF_TCP_subgr"/>
</dbReference>
<evidence type="ECO:0000313" key="9">
    <source>
        <dbReference type="Proteomes" id="UP000834106"/>
    </source>
</evidence>
<dbReference type="AlphaFoldDB" id="A0AAD1YPJ2"/>
<dbReference type="PANTHER" id="PTHR31072">
    <property type="entry name" value="TRANSCRIPTION FACTOR TCP4-RELATED"/>
    <property type="match status" value="1"/>
</dbReference>
<name>A0AAD1YPJ2_9LAMI</name>
<dbReference type="PROSITE" id="PS51369">
    <property type="entry name" value="TCP"/>
    <property type="match status" value="1"/>
</dbReference>
<organism evidence="8 9">
    <name type="scientific">Fraxinus pennsylvanica</name>
    <dbReference type="NCBI Taxonomy" id="56036"/>
    <lineage>
        <taxon>Eukaryota</taxon>
        <taxon>Viridiplantae</taxon>
        <taxon>Streptophyta</taxon>
        <taxon>Embryophyta</taxon>
        <taxon>Tracheophyta</taxon>
        <taxon>Spermatophyta</taxon>
        <taxon>Magnoliopsida</taxon>
        <taxon>eudicotyledons</taxon>
        <taxon>Gunneridae</taxon>
        <taxon>Pentapetalae</taxon>
        <taxon>asterids</taxon>
        <taxon>lamiids</taxon>
        <taxon>Lamiales</taxon>
        <taxon>Oleaceae</taxon>
        <taxon>Oleeae</taxon>
        <taxon>Fraxinus</taxon>
    </lineage>
</organism>
<feature type="domain" description="TCP" evidence="7">
    <location>
        <begin position="253"/>
        <end position="311"/>
    </location>
</feature>
<gene>
    <name evidence="8" type="ORF">FPE_LOCUS1530</name>
</gene>
<feature type="compositionally biased region" description="Polar residues" evidence="6">
    <location>
        <begin position="496"/>
        <end position="506"/>
    </location>
</feature>
<evidence type="ECO:0000256" key="3">
    <source>
        <dbReference type="ARBA" id="ARBA00023125"/>
    </source>
</evidence>
<accession>A0AAD1YPJ2</accession>
<evidence type="ECO:0000256" key="6">
    <source>
        <dbReference type="SAM" id="MobiDB-lite"/>
    </source>
</evidence>
<dbReference type="Proteomes" id="UP000834106">
    <property type="component" value="Chromosome 1"/>
</dbReference>
<reference evidence="8" key="1">
    <citation type="submission" date="2023-05" db="EMBL/GenBank/DDBJ databases">
        <authorList>
            <person name="Huff M."/>
        </authorList>
    </citation>
    <scope>NUCLEOTIDE SEQUENCE</scope>
</reference>
<protein>
    <recommendedName>
        <fullName evidence="7">TCP domain-containing protein</fullName>
    </recommendedName>
</protein>
<dbReference type="GO" id="GO:0003700">
    <property type="term" value="F:DNA-binding transcription factor activity"/>
    <property type="evidence" value="ECO:0007669"/>
    <property type="project" value="InterPro"/>
</dbReference>
<sequence length="519" mass="56971">MMVSMASALTFCSASYSPLLIRSMAAQQKPIPSATKTVGSKKSTTVFPLGEPGPRVSSSTSTPPVKLLTRVEQLRLLTKAEKAGLLSAAEKFGLSLSTIEKLGLLSKAEEFGVLSAATDPGTPSTFLNLSLVLLILGPAFVYLVPEDYPWEIALQVVIALLSVVGGSAALAASNLSQIRLIHCDIPRTILQVNNEANDHMIMNSRSEKDFRAKQEDDAKISGKFSKIPSSSSRQWSSTLKNPRIVRVSRDFGGKDRHSKVCTVRGLRDRRIRLSAPTAILLYELQDKLRLSQPSKVVDWLLDATKHEIDRLPPLPMPTGMTFSQFPRDHLSSGLPHCLDANQAYAKDSGINHAFFSRKEDLGIKNVCQQNQENKEGGFGGYVAQNFFPVENYQSPFPTPFPNNSYINWDPNSNLSLSQFGAEESHNNIPAPSSMAFPLTSQLYFYPSSTTVPSLNFPPLIPPFMNTAMENESRQVNHFQHQNSLMPTLHLISSPMKSFGSNANQTVRPPEDGSEECSSS</sequence>
<keyword evidence="3" id="KW-0238">DNA-binding</keyword>
<dbReference type="GO" id="GO:0005634">
    <property type="term" value="C:nucleus"/>
    <property type="evidence" value="ECO:0007669"/>
    <property type="project" value="UniProtKB-SubCell"/>
</dbReference>
<keyword evidence="5" id="KW-0539">Nucleus</keyword>
<feature type="region of interest" description="Disordered" evidence="6">
    <location>
        <begin position="43"/>
        <end position="62"/>
    </location>
</feature>
<feature type="region of interest" description="Disordered" evidence="6">
    <location>
        <begin position="496"/>
        <end position="519"/>
    </location>
</feature>
<proteinExistence type="predicted"/>
<dbReference type="GO" id="GO:0043565">
    <property type="term" value="F:sequence-specific DNA binding"/>
    <property type="evidence" value="ECO:0007669"/>
    <property type="project" value="TreeGrafter"/>
</dbReference>
<dbReference type="EMBL" id="OU503036">
    <property type="protein sequence ID" value="CAI9754099.1"/>
    <property type="molecule type" value="Genomic_DNA"/>
</dbReference>
<evidence type="ECO:0000256" key="1">
    <source>
        <dbReference type="ARBA" id="ARBA00004123"/>
    </source>
</evidence>
<dbReference type="PANTHER" id="PTHR31072:SF268">
    <property type="entry name" value="TCP DOMAIN-CONTAINING PROTEIN"/>
    <property type="match status" value="1"/>
</dbReference>
<evidence type="ECO:0000256" key="2">
    <source>
        <dbReference type="ARBA" id="ARBA00023015"/>
    </source>
</evidence>
<evidence type="ECO:0000256" key="4">
    <source>
        <dbReference type="ARBA" id="ARBA00023163"/>
    </source>
</evidence>
<keyword evidence="4" id="KW-0804">Transcription</keyword>
<dbReference type="Pfam" id="PF06549">
    <property type="entry name" value="DUF1118"/>
    <property type="match status" value="1"/>
</dbReference>
<dbReference type="Pfam" id="PF03634">
    <property type="entry name" value="TCP"/>
    <property type="match status" value="1"/>
</dbReference>
<keyword evidence="2" id="KW-0805">Transcription regulation</keyword>
<evidence type="ECO:0000313" key="8">
    <source>
        <dbReference type="EMBL" id="CAI9754099.1"/>
    </source>
</evidence>
<evidence type="ECO:0000259" key="7">
    <source>
        <dbReference type="PROSITE" id="PS51369"/>
    </source>
</evidence>
<evidence type="ECO:0000256" key="5">
    <source>
        <dbReference type="ARBA" id="ARBA00023242"/>
    </source>
</evidence>
<comment type="subcellular location">
    <subcellularLocation>
        <location evidence="1">Nucleus</location>
    </subcellularLocation>
</comment>